<name>A0A9Q4AZH5_SALAG</name>
<keyword evidence="12 13" id="KW-0472">Membrane</keyword>
<evidence type="ECO:0000256" key="6">
    <source>
        <dbReference type="ARBA" id="ARBA00022692"/>
    </source>
</evidence>
<accession>A0A9Q4AZH5</accession>
<reference evidence="16" key="1">
    <citation type="submission" date="2020-06" db="EMBL/GenBank/DDBJ databases">
        <title>Insight into the genomes of haloalkaliphilic bacilli from Kenyan soda lakes.</title>
        <authorList>
            <person name="Mwirichia R."/>
            <person name="Villamizar G.C."/>
            <person name="Poehlein A."/>
            <person name="Mugweru J."/>
            <person name="Kipnyargis A."/>
            <person name="Kiplimo D."/>
            <person name="Orwa P."/>
            <person name="Daniel R."/>
        </authorList>
    </citation>
    <scope>NUCLEOTIDE SEQUENCE</scope>
    <source>
        <strain evidence="16">B1096_S55</strain>
    </source>
</reference>
<keyword evidence="5 13" id="KW-0808">Transferase</keyword>
<dbReference type="InterPro" id="IPR017202">
    <property type="entry name" value="LiaS/VraS"/>
</dbReference>
<evidence type="ECO:0000256" key="3">
    <source>
        <dbReference type="ARBA" id="ARBA00022475"/>
    </source>
</evidence>
<dbReference type="InterPro" id="IPR036890">
    <property type="entry name" value="HATPase_C_sf"/>
</dbReference>
<keyword evidence="7 13" id="KW-0547">Nucleotide-binding</keyword>
<keyword evidence="3 13" id="KW-1003">Cell membrane</keyword>
<evidence type="ECO:0000256" key="10">
    <source>
        <dbReference type="ARBA" id="ARBA00022989"/>
    </source>
</evidence>
<dbReference type="GO" id="GO:0046983">
    <property type="term" value="F:protein dimerization activity"/>
    <property type="evidence" value="ECO:0007669"/>
    <property type="project" value="InterPro"/>
</dbReference>
<keyword evidence="10 14" id="KW-1133">Transmembrane helix</keyword>
<keyword evidence="8 13" id="KW-0418">Kinase</keyword>
<evidence type="ECO:0000259" key="15">
    <source>
        <dbReference type="PROSITE" id="PS50109"/>
    </source>
</evidence>
<evidence type="ECO:0000256" key="5">
    <source>
        <dbReference type="ARBA" id="ARBA00022679"/>
    </source>
</evidence>
<dbReference type="PROSITE" id="PS51257">
    <property type="entry name" value="PROKAR_LIPOPROTEIN"/>
    <property type="match status" value="1"/>
</dbReference>
<evidence type="ECO:0000256" key="9">
    <source>
        <dbReference type="ARBA" id="ARBA00022840"/>
    </source>
</evidence>
<dbReference type="CDD" id="cd16917">
    <property type="entry name" value="HATPase_UhpB-NarQ-NarX-like"/>
    <property type="match status" value="1"/>
</dbReference>
<dbReference type="Pfam" id="PF07730">
    <property type="entry name" value="HisKA_3"/>
    <property type="match status" value="1"/>
</dbReference>
<dbReference type="GO" id="GO:0005524">
    <property type="term" value="F:ATP binding"/>
    <property type="evidence" value="ECO:0007669"/>
    <property type="project" value="UniProtKB-UniRule"/>
</dbReference>
<organism evidence="16 17">
    <name type="scientific">Salipaludibacillus agaradhaerens</name>
    <name type="common">Bacillus agaradhaerens</name>
    <dbReference type="NCBI Taxonomy" id="76935"/>
    <lineage>
        <taxon>Bacteria</taxon>
        <taxon>Bacillati</taxon>
        <taxon>Bacillota</taxon>
        <taxon>Bacilli</taxon>
        <taxon>Bacillales</taxon>
        <taxon>Bacillaceae</taxon>
    </lineage>
</organism>
<sequence>MSSLIRQILLAILFTSLFSCLILAATFTVFPLVKWSDLWQSRIYNVPYIYFILMLTVVTGTMIGALSRLVSRKKVIAISQSLENLIKGRKLKLEENEGSSDLGSIQKKLNEIEEKMTKQAEVAQKLATERANDREKSLQEVVVQERNRLARELHDSVSQQLFAASMMMATINETNPPSDEGMKKQLTMVEKMIDQSQLEMRALLLHLRPAALKDKSLKEGIEDLLAELTEKVSLKIEVKLEELSVDKGVEDHLFRILQESVSNTLRHAKAAKLNVILIERDQTVILRISDDGKGFNVQEVQNHGSYGLQNMHERAVEVGGVLKVVSVENKGTKLEVKVPTLKKDGETDD</sequence>
<feature type="domain" description="Histidine kinase" evidence="15">
    <location>
        <begin position="148"/>
        <end position="342"/>
    </location>
</feature>
<comment type="caution">
    <text evidence="16">The sequence shown here is derived from an EMBL/GenBank/DDBJ whole genome shotgun (WGS) entry which is preliminary data.</text>
</comment>
<dbReference type="RefSeq" id="WP_257820409.1">
    <property type="nucleotide sequence ID" value="NZ_JABXYM010000001.1"/>
</dbReference>
<evidence type="ECO:0000256" key="4">
    <source>
        <dbReference type="ARBA" id="ARBA00022553"/>
    </source>
</evidence>
<dbReference type="InterPro" id="IPR003594">
    <property type="entry name" value="HATPase_dom"/>
</dbReference>
<dbReference type="Proteomes" id="UP001057753">
    <property type="component" value="Unassembled WGS sequence"/>
</dbReference>
<dbReference type="PIRSF" id="PIRSF037431">
    <property type="entry name" value="STHK_LiaS"/>
    <property type="match status" value="1"/>
</dbReference>
<dbReference type="Pfam" id="PF02518">
    <property type="entry name" value="HATPase_c"/>
    <property type="match status" value="1"/>
</dbReference>
<keyword evidence="17" id="KW-1185">Reference proteome</keyword>
<dbReference type="PANTHER" id="PTHR24421:SF37">
    <property type="entry name" value="SENSOR HISTIDINE KINASE NARS"/>
    <property type="match status" value="1"/>
</dbReference>
<dbReference type="EC" id="2.7.13.3" evidence="13"/>
<comment type="catalytic activity">
    <reaction evidence="1 13">
        <text>ATP + protein L-histidine = ADP + protein N-phospho-L-histidine.</text>
        <dbReference type="EC" id="2.7.13.3"/>
    </reaction>
</comment>
<dbReference type="PANTHER" id="PTHR24421">
    <property type="entry name" value="NITRATE/NITRITE SENSOR PROTEIN NARX-RELATED"/>
    <property type="match status" value="1"/>
</dbReference>
<evidence type="ECO:0000256" key="1">
    <source>
        <dbReference type="ARBA" id="ARBA00000085"/>
    </source>
</evidence>
<evidence type="ECO:0000256" key="13">
    <source>
        <dbReference type="PIRNR" id="PIRNR037431"/>
    </source>
</evidence>
<dbReference type="SUPFAM" id="SSF55874">
    <property type="entry name" value="ATPase domain of HSP90 chaperone/DNA topoisomerase II/histidine kinase"/>
    <property type="match status" value="1"/>
</dbReference>
<dbReference type="InterPro" id="IPR011712">
    <property type="entry name" value="Sig_transdc_His_kin_sub3_dim/P"/>
</dbReference>
<dbReference type="GO" id="GO:0000155">
    <property type="term" value="F:phosphorelay sensor kinase activity"/>
    <property type="evidence" value="ECO:0007669"/>
    <property type="project" value="UniProtKB-UniRule"/>
</dbReference>
<dbReference type="InterPro" id="IPR005467">
    <property type="entry name" value="His_kinase_dom"/>
</dbReference>
<dbReference type="PROSITE" id="PS50109">
    <property type="entry name" value="HIS_KIN"/>
    <property type="match status" value="1"/>
</dbReference>
<comment type="subcellular location">
    <subcellularLocation>
        <location evidence="2 13">Cell membrane</location>
        <topology evidence="2 13">Multi-pass membrane protein</topology>
    </subcellularLocation>
</comment>
<keyword evidence="11 13" id="KW-0902">Two-component regulatory system</keyword>
<dbReference type="AlphaFoldDB" id="A0A9Q4AZH5"/>
<evidence type="ECO:0000256" key="7">
    <source>
        <dbReference type="ARBA" id="ARBA00022741"/>
    </source>
</evidence>
<evidence type="ECO:0000256" key="12">
    <source>
        <dbReference type="ARBA" id="ARBA00023136"/>
    </source>
</evidence>
<dbReference type="Gene3D" id="1.20.5.1930">
    <property type="match status" value="1"/>
</dbReference>
<dbReference type="EMBL" id="JABXYM010000001">
    <property type="protein sequence ID" value="MCR6095653.1"/>
    <property type="molecule type" value="Genomic_DNA"/>
</dbReference>
<gene>
    <name evidence="16" type="ORF">HXA33_03780</name>
</gene>
<evidence type="ECO:0000313" key="16">
    <source>
        <dbReference type="EMBL" id="MCR6095653.1"/>
    </source>
</evidence>
<evidence type="ECO:0000256" key="11">
    <source>
        <dbReference type="ARBA" id="ARBA00023012"/>
    </source>
</evidence>
<dbReference type="GO" id="GO:0005886">
    <property type="term" value="C:plasma membrane"/>
    <property type="evidence" value="ECO:0007669"/>
    <property type="project" value="UniProtKB-SubCell"/>
</dbReference>
<dbReference type="InterPro" id="IPR050482">
    <property type="entry name" value="Sensor_HK_TwoCompSys"/>
</dbReference>
<evidence type="ECO:0000313" key="17">
    <source>
        <dbReference type="Proteomes" id="UP001057753"/>
    </source>
</evidence>
<dbReference type="SMART" id="SM00387">
    <property type="entry name" value="HATPase_c"/>
    <property type="match status" value="1"/>
</dbReference>
<feature type="transmembrane region" description="Helical" evidence="14">
    <location>
        <begin position="48"/>
        <end position="70"/>
    </location>
</feature>
<protein>
    <recommendedName>
        <fullName evidence="13">Sensor histidine kinase</fullName>
        <ecNumber evidence="13">2.7.13.3</ecNumber>
    </recommendedName>
</protein>
<keyword evidence="6 14" id="KW-0812">Transmembrane</keyword>
<evidence type="ECO:0000256" key="8">
    <source>
        <dbReference type="ARBA" id="ARBA00022777"/>
    </source>
</evidence>
<evidence type="ECO:0000256" key="14">
    <source>
        <dbReference type="SAM" id="Phobius"/>
    </source>
</evidence>
<keyword evidence="9 13" id="KW-0067">ATP-binding</keyword>
<keyword evidence="4" id="KW-0597">Phosphoprotein</keyword>
<evidence type="ECO:0000256" key="2">
    <source>
        <dbReference type="ARBA" id="ARBA00004651"/>
    </source>
</evidence>
<dbReference type="Gene3D" id="3.30.565.10">
    <property type="entry name" value="Histidine kinase-like ATPase, C-terminal domain"/>
    <property type="match status" value="1"/>
</dbReference>
<proteinExistence type="predicted"/>